<name>A0A9N9I2H7_9GLOM</name>
<dbReference type="Pfam" id="PF10342">
    <property type="entry name" value="Kre9_KNH"/>
    <property type="match status" value="1"/>
</dbReference>
<organism evidence="4 5">
    <name type="scientific">Dentiscutata erythropus</name>
    <dbReference type="NCBI Taxonomy" id="1348616"/>
    <lineage>
        <taxon>Eukaryota</taxon>
        <taxon>Fungi</taxon>
        <taxon>Fungi incertae sedis</taxon>
        <taxon>Mucoromycota</taxon>
        <taxon>Glomeromycotina</taxon>
        <taxon>Glomeromycetes</taxon>
        <taxon>Diversisporales</taxon>
        <taxon>Gigasporaceae</taxon>
        <taxon>Dentiscutata</taxon>
    </lineage>
</organism>
<evidence type="ECO:0000313" key="5">
    <source>
        <dbReference type="Proteomes" id="UP000789405"/>
    </source>
</evidence>
<accession>A0A9N9I2H7</accession>
<dbReference type="EMBL" id="CAJVPY010010215">
    <property type="protein sequence ID" value="CAG8716648.1"/>
    <property type="molecule type" value="Genomic_DNA"/>
</dbReference>
<evidence type="ECO:0000256" key="2">
    <source>
        <dbReference type="SAM" id="Phobius"/>
    </source>
</evidence>
<gene>
    <name evidence="4" type="ORF">DERYTH_LOCUS13988</name>
</gene>
<evidence type="ECO:0000256" key="1">
    <source>
        <dbReference type="ARBA" id="ARBA00022729"/>
    </source>
</evidence>
<protein>
    <submittedName>
        <fullName evidence="4">26587_t:CDS:1</fullName>
    </submittedName>
</protein>
<feature type="domain" description="Yeast cell wall synthesis Kre9/Knh1-like N-terminal" evidence="3">
    <location>
        <begin position="46"/>
        <end position="124"/>
    </location>
</feature>
<dbReference type="AlphaFoldDB" id="A0A9N9I2H7"/>
<feature type="non-terminal residue" evidence="4">
    <location>
        <position position="135"/>
    </location>
</feature>
<dbReference type="OrthoDB" id="10342849at2759"/>
<evidence type="ECO:0000313" key="4">
    <source>
        <dbReference type="EMBL" id="CAG8716648.1"/>
    </source>
</evidence>
<evidence type="ECO:0000259" key="3">
    <source>
        <dbReference type="Pfam" id="PF10342"/>
    </source>
</evidence>
<keyword evidence="2" id="KW-0472">Membrane</keyword>
<sequence>ILERSLHKKSSTHLRFMMKSITLISVFIFFFAVSTILAAVPYITMPASENVVQCGKPMEIKWIIASQEGPERQPMYLYQGDDEKNLKRILTITEACNLKDQKLQYTLPTSLATDNNYAICIGEKFSHKFKIECDK</sequence>
<keyword evidence="2" id="KW-1133">Transmembrane helix</keyword>
<keyword evidence="5" id="KW-1185">Reference proteome</keyword>
<feature type="transmembrane region" description="Helical" evidence="2">
    <location>
        <begin position="21"/>
        <end position="43"/>
    </location>
</feature>
<keyword evidence="2" id="KW-0812">Transmembrane</keyword>
<dbReference type="Proteomes" id="UP000789405">
    <property type="component" value="Unassembled WGS sequence"/>
</dbReference>
<proteinExistence type="predicted"/>
<reference evidence="4" key="1">
    <citation type="submission" date="2021-06" db="EMBL/GenBank/DDBJ databases">
        <authorList>
            <person name="Kallberg Y."/>
            <person name="Tangrot J."/>
            <person name="Rosling A."/>
        </authorList>
    </citation>
    <scope>NUCLEOTIDE SEQUENCE</scope>
    <source>
        <strain evidence="4">MA453B</strain>
    </source>
</reference>
<comment type="caution">
    <text evidence="4">The sequence shown here is derived from an EMBL/GenBank/DDBJ whole genome shotgun (WGS) entry which is preliminary data.</text>
</comment>
<dbReference type="InterPro" id="IPR018466">
    <property type="entry name" value="Kre9/Knh1-like_N"/>
</dbReference>
<keyword evidence="1" id="KW-0732">Signal</keyword>